<dbReference type="RefSeq" id="WP_168512570.1">
    <property type="nucleotide sequence ID" value="NZ_JAAXLS010000003.1"/>
</dbReference>
<name>A0ABX1J0N3_9PSEU</name>
<dbReference type="EMBL" id="JAAXLS010000003">
    <property type="protein sequence ID" value="NKQ52539.1"/>
    <property type="molecule type" value="Genomic_DNA"/>
</dbReference>
<organism evidence="1 2">
    <name type="scientific">Amycolatopsis acididurans</name>
    <dbReference type="NCBI Taxonomy" id="2724524"/>
    <lineage>
        <taxon>Bacteria</taxon>
        <taxon>Bacillati</taxon>
        <taxon>Actinomycetota</taxon>
        <taxon>Actinomycetes</taxon>
        <taxon>Pseudonocardiales</taxon>
        <taxon>Pseudonocardiaceae</taxon>
        <taxon>Amycolatopsis</taxon>
    </lineage>
</organism>
<evidence type="ECO:0008006" key="3">
    <source>
        <dbReference type="Google" id="ProtNLM"/>
    </source>
</evidence>
<reference evidence="1 2" key="1">
    <citation type="submission" date="2020-04" db="EMBL/GenBank/DDBJ databases">
        <title>Novel species.</title>
        <authorList>
            <person name="Teo W.F.A."/>
            <person name="Lipun K."/>
            <person name="Srisuk N."/>
            <person name="Duangmal K."/>
        </authorList>
    </citation>
    <scope>NUCLEOTIDE SEQUENCE [LARGE SCALE GENOMIC DNA]</scope>
    <source>
        <strain evidence="1 2">K13G38</strain>
    </source>
</reference>
<protein>
    <recommendedName>
        <fullName evidence="3">ABC transporter permease</fullName>
    </recommendedName>
</protein>
<evidence type="ECO:0000313" key="1">
    <source>
        <dbReference type="EMBL" id="NKQ52539.1"/>
    </source>
</evidence>
<gene>
    <name evidence="1" type="ORF">HFP15_06565</name>
</gene>
<dbReference type="Proteomes" id="UP000715441">
    <property type="component" value="Unassembled WGS sequence"/>
</dbReference>
<proteinExistence type="predicted"/>
<feature type="non-terminal residue" evidence="1">
    <location>
        <position position="108"/>
    </location>
</feature>
<accession>A0ABX1J0N3</accession>
<comment type="caution">
    <text evidence="1">The sequence shown here is derived from an EMBL/GenBank/DDBJ whole genome shotgun (WGS) entry which is preliminary data.</text>
</comment>
<keyword evidence="2" id="KW-1185">Reference proteome</keyword>
<sequence>MSQAVSRSELPDYLALPTPKRTGRVLHALRRTVLPFVLILGGWELFVHFSQVNPELFPSVETTAARVCQTSGVTRVEGELLASGGQTAVEGDLERVQRGFPPHRPAFP</sequence>
<evidence type="ECO:0000313" key="2">
    <source>
        <dbReference type="Proteomes" id="UP000715441"/>
    </source>
</evidence>